<proteinExistence type="predicted"/>
<reference evidence="1 2" key="1">
    <citation type="journal article" date="2018" name="Genomics">
        <title>Molecular footprints of inshore aquatic adaptation in Indo-Pacific humpback dolphin (Sousa chinensis).</title>
        <authorList>
            <person name="Ming Y."/>
            <person name="Jian J."/>
            <person name="Yu F."/>
            <person name="Yu X."/>
            <person name="Wang J."/>
            <person name="Liu W."/>
        </authorList>
    </citation>
    <scope>NUCLEOTIDE SEQUENCE [LARGE SCALE GENOMIC DNA]</scope>
    <source>
        <strain evidence="1">MY-2018</strain>
        <tissue evidence="1">Skin</tissue>
    </source>
</reference>
<accession>A0A484GZH0</accession>
<sequence length="19" mass="1958">ITSISTEPGVRVEVTIADA</sequence>
<evidence type="ECO:0000313" key="1">
    <source>
        <dbReference type="EMBL" id="TEA41162.1"/>
    </source>
</evidence>
<dbReference type="Proteomes" id="UP000295264">
    <property type="component" value="Unassembled WGS sequence"/>
</dbReference>
<name>A0A484GZH0_SOUCH</name>
<evidence type="ECO:0000313" key="2">
    <source>
        <dbReference type="Proteomes" id="UP000295264"/>
    </source>
</evidence>
<dbReference type="EMBL" id="QWLN02001567">
    <property type="protein sequence ID" value="TEA41162.1"/>
    <property type="molecule type" value="Genomic_DNA"/>
</dbReference>
<organism evidence="1 2">
    <name type="scientific">Sousa chinensis</name>
    <name type="common">Indo-pacific humpbacked dolphin</name>
    <name type="synonym">Steno chinensis</name>
    <dbReference type="NCBI Taxonomy" id="103600"/>
    <lineage>
        <taxon>Eukaryota</taxon>
        <taxon>Metazoa</taxon>
        <taxon>Chordata</taxon>
        <taxon>Craniata</taxon>
        <taxon>Vertebrata</taxon>
        <taxon>Euteleostomi</taxon>
        <taxon>Mammalia</taxon>
        <taxon>Eutheria</taxon>
        <taxon>Laurasiatheria</taxon>
        <taxon>Artiodactyla</taxon>
        <taxon>Whippomorpha</taxon>
        <taxon>Cetacea</taxon>
        <taxon>Odontoceti</taxon>
        <taxon>Delphinidae</taxon>
        <taxon>Sousa</taxon>
    </lineage>
</organism>
<comment type="caution">
    <text evidence="1">The sequence shown here is derived from an EMBL/GenBank/DDBJ whole genome shotgun (WGS) entry which is preliminary data.</text>
</comment>
<dbReference type="AlphaFoldDB" id="A0A484GZH0"/>
<protein>
    <submittedName>
        <fullName evidence="1">Uncharacterized protein</fullName>
    </submittedName>
</protein>
<gene>
    <name evidence="1" type="ORF">DBR06_SOUSAS5610012</name>
</gene>
<keyword evidence="2" id="KW-1185">Reference proteome</keyword>
<feature type="non-terminal residue" evidence="1">
    <location>
        <position position="1"/>
    </location>
</feature>